<evidence type="ECO:0000313" key="3">
    <source>
        <dbReference type="Proteomes" id="UP000252585"/>
    </source>
</evidence>
<dbReference type="RefSeq" id="WP_114354588.1">
    <property type="nucleotide sequence ID" value="NZ_QPJJ01000026.1"/>
</dbReference>
<feature type="transmembrane region" description="Helical" evidence="1">
    <location>
        <begin position="34"/>
        <end position="55"/>
    </location>
</feature>
<evidence type="ECO:0000313" key="2">
    <source>
        <dbReference type="EMBL" id="RCW62515.1"/>
    </source>
</evidence>
<sequence length="105" mass="11834">MFIQTLSIIFSLVGIITIFHKNKDKIKKLKLNQHIGIIATYLATVAVATILIYYFGNWLVNKIQVEWIGNLISYSIIIIVLIGAITVMNKIISKIAPEDKSESML</sequence>
<reference evidence="2 3" key="1">
    <citation type="submission" date="2018-07" db="EMBL/GenBank/DDBJ databases">
        <title>Genomic Encyclopedia of Type Strains, Phase IV (KMG-IV): sequencing the most valuable type-strain genomes for metagenomic binning, comparative biology and taxonomic classification.</title>
        <authorList>
            <person name="Goeker M."/>
        </authorList>
    </citation>
    <scope>NUCLEOTIDE SEQUENCE [LARGE SCALE GENOMIC DNA]</scope>
    <source>
        <strain evidence="2 3">DSM 27696</strain>
    </source>
</reference>
<accession>A0A368X3Y0</accession>
<organism evidence="2 3">
    <name type="scientific">Saliterribacillus persicus</name>
    <dbReference type="NCBI Taxonomy" id="930114"/>
    <lineage>
        <taxon>Bacteria</taxon>
        <taxon>Bacillati</taxon>
        <taxon>Bacillota</taxon>
        <taxon>Bacilli</taxon>
        <taxon>Bacillales</taxon>
        <taxon>Bacillaceae</taxon>
        <taxon>Saliterribacillus</taxon>
    </lineage>
</organism>
<feature type="transmembrane region" description="Helical" evidence="1">
    <location>
        <begin position="67"/>
        <end position="87"/>
    </location>
</feature>
<feature type="transmembrane region" description="Helical" evidence="1">
    <location>
        <begin position="6"/>
        <end position="22"/>
    </location>
</feature>
<keyword evidence="3" id="KW-1185">Reference proteome</keyword>
<proteinExistence type="predicted"/>
<protein>
    <submittedName>
        <fullName evidence="2">Uncharacterized protein</fullName>
    </submittedName>
</protein>
<dbReference type="EMBL" id="QPJJ01000026">
    <property type="protein sequence ID" value="RCW62515.1"/>
    <property type="molecule type" value="Genomic_DNA"/>
</dbReference>
<comment type="caution">
    <text evidence="2">The sequence shown here is derived from an EMBL/GenBank/DDBJ whole genome shotgun (WGS) entry which is preliminary data.</text>
</comment>
<dbReference type="Proteomes" id="UP000252585">
    <property type="component" value="Unassembled WGS sequence"/>
</dbReference>
<gene>
    <name evidence="2" type="ORF">DFR57_1262</name>
</gene>
<keyword evidence="1" id="KW-0812">Transmembrane</keyword>
<dbReference type="AlphaFoldDB" id="A0A368X3Y0"/>
<keyword evidence="1" id="KW-1133">Transmembrane helix</keyword>
<name>A0A368X3Y0_9BACI</name>
<evidence type="ECO:0000256" key="1">
    <source>
        <dbReference type="SAM" id="Phobius"/>
    </source>
</evidence>
<keyword evidence="1" id="KW-0472">Membrane</keyword>